<keyword evidence="2" id="KW-1185">Reference proteome</keyword>
<protein>
    <submittedName>
        <fullName evidence="3">SCP domain-containing protein</fullName>
    </submittedName>
</protein>
<evidence type="ECO:0000313" key="2">
    <source>
        <dbReference type="Proteomes" id="UP000282613"/>
    </source>
</evidence>
<name>A0A0R3VX29_TAEAS</name>
<dbReference type="AlphaFoldDB" id="A0A0R3VX29"/>
<evidence type="ECO:0000313" key="3">
    <source>
        <dbReference type="WBParaSite" id="TASK_0000197301-mRNA-1"/>
    </source>
</evidence>
<proteinExistence type="predicted"/>
<reference evidence="3" key="1">
    <citation type="submission" date="2017-02" db="UniProtKB">
        <authorList>
            <consortium name="WormBaseParasite"/>
        </authorList>
    </citation>
    <scope>IDENTIFICATION</scope>
</reference>
<gene>
    <name evidence="1" type="ORF">TASK_LOCUS1974</name>
</gene>
<dbReference type="Proteomes" id="UP000282613">
    <property type="component" value="Unassembled WGS sequence"/>
</dbReference>
<evidence type="ECO:0000313" key="1">
    <source>
        <dbReference type="EMBL" id="VDK24056.1"/>
    </source>
</evidence>
<organism evidence="3">
    <name type="scientific">Taenia asiatica</name>
    <name type="common">Asian tapeworm</name>
    <dbReference type="NCBI Taxonomy" id="60517"/>
    <lineage>
        <taxon>Eukaryota</taxon>
        <taxon>Metazoa</taxon>
        <taxon>Spiralia</taxon>
        <taxon>Lophotrochozoa</taxon>
        <taxon>Platyhelminthes</taxon>
        <taxon>Cestoda</taxon>
        <taxon>Eucestoda</taxon>
        <taxon>Cyclophyllidea</taxon>
        <taxon>Taeniidae</taxon>
        <taxon>Taenia</taxon>
    </lineage>
</organism>
<dbReference type="WBParaSite" id="TASK_0000197301-mRNA-1">
    <property type="protein sequence ID" value="TASK_0000197301-mRNA-1"/>
    <property type="gene ID" value="TASK_0000197301"/>
</dbReference>
<reference evidence="1 2" key="2">
    <citation type="submission" date="2018-11" db="EMBL/GenBank/DDBJ databases">
        <authorList>
            <consortium name="Pathogen Informatics"/>
        </authorList>
    </citation>
    <scope>NUCLEOTIDE SEQUENCE [LARGE SCALE GENOMIC DNA]</scope>
</reference>
<accession>A0A0R3VX29</accession>
<sequence length="75" mass="8156">MQRCVQAASQTGISDGKINWSRGEGMIHKATRTPVCRGGQDDSFGECVHYLNAAADDNAENGRCQVVQWNSGKKD</sequence>
<dbReference type="EMBL" id="UYRS01000808">
    <property type="protein sequence ID" value="VDK24056.1"/>
    <property type="molecule type" value="Genomic_DNA"/>
</dbReference>